<name>A0A1J5P9F5_9ZZZZ</name>
<comment type="caution">
    <text evidence="1">The sequence shown here is derived from an EMBL/GenBank/DDBJ whole genome shotgun (WGS) entry which is preliminary data.</text>
</comment>
<evidence type="ECO:0000313" key="1">
    <source>
        <dbReference type="EMBL" id="OIQ67902.1"/>
    </source>
</evidence>
<proteinExistence type="predicted"/>
<accession>A0A1J5P9F5</accession>
<organism evidence="1">
    <name type="scientific">mine drainage metagenome</name>
    <dbReference type="NCBI Taxonomy" id="410659"/>
    <lineage>
        <taxon>unclassified sequences</taxon>
        <taxon>metagenomes</taxon>
        <taxon>ecological metagenomes</taxon>
    </lineage>
</organism>
<dbReference type="AlphaFoldDB" id="A0A1J5P9F5"/>
<reference evidence="1" key="1">
    <citation type="submission" date="2016-10" db="EMBL/GenBank/DDBJ databases">
        <title>Sequence of Gallionella enrichment culture.</title>
        <authorList>
            <person name="Poehlein A."/>
            <person name="Muehling M."/>
            <person name="Daniel R."/>
        </authorList>
    </citation>
    <scope>NUCLEOTIDE SEQUENCE</scope>
</reference>
<evidence type="ECO:0008006" key="2">
    <source>
        <dbReference type="Google" id="ProtNLM"/>
    </source>
</evidence>
<sequence>MSIMNHADDRSQDDRVLRFFGRHLVALCVTFRRKSRIDERPIFRAYAGTLIYIAGRNFFLTAGHILSELRDALEDDRVEVLNAVLGDTFGPTPKSKIPIPFALKREDMFFIDDAGEGLDFGVIMLNSYYVGLLAANGSVALAEENWIHQHKIRFDGYLMLGLPAEYTSDRVNADGEGTVSATLISVTRLEKLPEGMAETRYPRFLGQLGVNFPLQSVRGMSGGPILGFNFEEPVRYWIVALQSTWLRDRLLVFACPLPTLASLMTRWARAG</sequence>
<protein>
    <recommendedName>
        <fullName evidence="2">Trypsin-like peptidase domain-containing protein</fullName>
    </recommendedName>
</protein>
<gene>
    <name evidence="1" type="ORF">GALL_505170</name>
</gene>
<dbReference type="EMBL" id="MLJW01005630">
    <property type="protein sequence ID" value="OIQ67902.1"/>
    <property type="molecule type" value="Genomic_DNA"/>
</dbReference>